<keyword evidence="1" id="KW-0732">Signal</keyword>
<keyword evidence="3" id="KW-0645">Protease</keyword>
<evidence type="ECO:0000313" key="3">
    <source>
        <dbReference type="EMBL" id="BDY26858.1"/>
    </source>
</evidence>
<dbReference type="AlphaFoldDB" id="A0AAI8TQH7"/>
<dbReference type="Pfam" id="PF00144">
    <property type="entry name" value="Beta-lactamase"/>
    <property type="match status" value="1"/>
</dbReference>
<keyword evidence="3" id="KW-0121">Carboxypeptidase</keyword>
<dbReference type="PANTHER" id="PTHR46825">
    <property type="entry name" value="D-ALANYL-D-ALANINE-CARBOXYPEPTIDASE/ENDOPEPTIDASE AMPH"/>
    <property type="match status" value="1"/>
</dbReference>
<dbReference type="InterPro" id="IPR050491">
    <property type="entry name" value="AmpC-like"/>
</dbReference>
<protein>
    <submittedName>
        <fullName evidence="3">D-alanyl-D-alanine carboxypeptidase</fullName>
        <ecNumber evidence="3">3.4.16.4</ecNumber>
    </submittedName>
</protein>
<feature type="signal peptide" evidence="1">
    <location>
        <begin position="1"/>
        <end position="25"/>
    </location>
</feature>
<accession>A0AAI8TQH7</accession>
<dbReference type="Proteomes" id="UP001241092">
    <property type="component" value="Chromosome"/>
</dbReference>
<gene>
    <name evidence="3" type="ORF">hbim_00774</name>
</gene>
<dbReference type="SUPFAM" id="SSF56601">
    <property type="entry name" value="beta-lactamase/transpeptidase-like"/>
    <property type="match status" value="1"/>
</dbReference>
<evidence type="ECO:0000256" key="1">
    <source>
        <dbReference type="SAM" id="SignalP"/>
    </source>
</evidence>
<feature type="chain" id="PRO_5042531169" evidence="1">
    <location>
        <begin position="26"/>
        <end position="363"/>
    </location>
</feature>
<dbReference type="Gene3D" id="3.40.710.10">
    <property type="entry name" value="DD-peptidase/beta-lactamase superfamily"/>
    <property type="match status" value="1"/>
</dbReference>
<dbReference type="EC" id="3.4.16.4" evidence="3"/>
<name>A0AAI8TQH7_MYCME</name>
<dbReference type="InterPro" id="IPR012338">
    <property type="entry name" value="Beta-lactam/transpept-like"/>
</dbReference>
<reference evidence="3" key="1">
    <citation type="submission" date="2023-03" db="EMBL/GenBank/DDBJ databases">
        <title>Draft genome sequence of a Mycolicibacterium mageritense strain H4_3_1 isolated from a hybrid biological-inorganic system reactor.</title>
        <authorList>
            <person name="Feng X."/>
            <person name="Kazama D."/>
            <person name="Sato K."/>
            <person name="Kobayashi H."/>
        </authorList>
    </citation>
    <scope>NUCLEOTIDE SEQUENCE</scope>
    <source>
        <strain evidence="3">H4_3_1</strain>
    </source>
</reference>
<keyword evidence="3" id="KW-0378">Hydrolase</keyword>
<dbReference type="InterPro" id="IPR001466">
    <property type="entry name" value="Beta-lactam-related"/>
</dbReference>
<organism evidence="3 4">
    <name type="scientific">Mycolicibacterium mageritense</name>
    <name type="common">Mycobacterium mageritense</name>
    <dbReference type="NCBI Taxonomy" id="53462"/>
    <lineage>
        <taxon>Bacteria</taxon>
        <taxon>Bacillati</taxon>
        <taxon>Actinomycetota</taxon>
        <taxon>Actinomycetes</taxon>
        <taxon>Mycobacteriales</taxon>
        <taxon>Mycobacteriaceae</taxon>
        <taxon>Mycolicibacterium</taxon>
    </lineage>
</organism>
<dbReference type="PANTHER" id="PTHR46825:SF7">
    <property type="entry name" value="D-ALANYL-D-ALANINE CARBOXYPEPTIDASE"/>
    <property type="match status" value="1"/>
</dbReference>
<proteinExistence type="predicted"/>
<evidence type="ECO:0000313" key="4">
    <source>
        <dbReference type="Proteomes" id="UP001241092"/>
    </source>
</evidence>
<dbReference type="RefSeq" id="WP_276824804.1">
    <property type="nucleotide sequence ID" value="NZ_AP027452.1"/>
</dbReference>
<sequence>MTRLATGTAGVVVALALTVAVPARADVVTDLDAAVAVHHIPGAIAVIRDGATVTRHTAGFSDVDTQAGFAPETHVRAASITKSFVAATVLQLVAEGRIDLDSPVETYLPGRVRGDGIDGRAITVRQLLRHQSGLPEYFDDADELPAEPQSPDQMVDAALAKPALFAPGTQMRYTNTNYILAGLIIEAITGQPAVDEINRRILLPLGLFHTYFPAPGDNWLRSPMAHGYEEVDGEQADVTDFPASDAGLSGSLVSTGEDTTAFITALLDGRVVPRAQLDQMMDTVPMPGSDGAIDYGLGLMKISLPCGVTAWGHGGDIPGYHSFMAKTFDGPAISVTLTQDPDTASPASDPRIAMMESLYCAGS</sequence>
<dbReference type="GO" id="GO:0009002">
    <property type="term" value="F:serine-type D-Ala-D-Ala carboxypeptidase activity"/>
    <property type="evidence" value="ECO:0007669"/>
    <property type="project" value="UniProtKB-EC"/>
</dbReference>
<dbReference type="EMBL" id="AP027452">
    <property type="protein sequence ID" value="BDY26858.1"/>
    <property type="molecule type" value="Genomic_DNA"/>
</dbReference>
<evidence type="ECO:0000259" key="2">
    <source>
        <dbReference type="Pfam" id="PF00144"/>
    </source>
</evidence>
<feature type="domain" description="Beta-lactamase-related" evidence="2">
    <location>
        <begin position="33"/>
        <end position="349"/>
    </location>
</feature>